<proteinExistence type="inferred from homology"/>
<feature type="transmembrane region" description="Helical" evidence="10">
    <location>
        <begin position="453"/>
        <end position="472"/>
    </location>
</feature>
<evidence type="ECO:0000256" key="1">
    <source>
        <dbReference type="ARBA" id="ARBA00004123"/>
    </source>
</evidence>
<comment type="similarity">
    <text evidence="2">Belongs to the aldehyde dehydrogenase family.</text>
</comment>
<dbReference type="Gene3D" id="4.10.280.10">
    <property type="entry name" value="Helix-loop-helix DNA-binding domain"/>
    <property type="match status" value="1"/>
</dbReference>
<evidence type="ECO:0000256" key="3">
    <source>
        <dbReference type="ARBA" id="ARBA00011738"/>
    </source>
</evidence>
<dbReference type="SMART" id="SM00353">
    <property type="entry name" value="HLH"/>
    <property type="match status" value="1"/>
</dbReference>
<evidence type="ECO:0000256" key="5">
    <source>
        <dbReference type="ARBA" id="ARBA00023015"/>
    </source>
</evidence>
<keyword evidence="5" id="KW-0805">Transcription regulation</keyword>
<keyword evidence="10" id="KW-1133">Transmembrane helix</keyword>
<feature type="region of interest" description="Disordered" evidence="9">
    <location>
        <begin position="1"/>
        <end position="31"/>
    </location>
</feature>
<dbReference type="OrthoDB" id="446168at2759"/>
<dbReference type="GO" id="GO:0000978">
    <property type="term" value="F:RNA polymerase II cis-regulatory region sequence-specific DNA binding"/>
    <property type="evidence" value="ECO:0007669"/>
    <property type="project" value="TreeGrafter"/>
</dbReference>
<dbReference type="GO" id="GO:0000981">
    <property type="term" value="F:DNA-binding transcription factor activity, RNA polymerase II-specific"/>
    <property type="evidence" value="ECO:0007669"/>
    <property type="project" value="TreeGrafter"/>
</dbReference>
<comment type="subunit">
    <text evidence="3">Homodimer.</text>
</comment>
<evidence type="ECO:0000256" key="7">
    <source>
        <dbReference type="ARBA" id="ARBA00023163"/>
    </source>
</evidence>
<evidence type="ECO:0000313" key="12">
    <source>
        <dbReference type="EMBL" id="KAF3973777.1"/>
    </source>
</evidence>
<dbReference type="Proteomes" id="UP000737018">
    <property type="component" value="Unassembled WGS sequence"/>
</dbReference>
<reference evidence="12" key="1">
    <citation type="submission" date="2020-03" db="EMBL/GenBank/DDBJ databases">
        <title>Castanea mollissima Vanexum genome sequencing.</title>
        <authorList>
            <person name="Staton M."/>
        </authorList>
    </citation>
    <scope>NUCLEOTIDE SEQUENCE</scope>
    <source>
        <tissue evidence="12">Leaf</tissue>
    </source>
</reference>
<dbReference type="PANTHER" id="PTHR16223:SF200">
    <property type="entry name" value="TRANSCRIPTION FACTOR UNE12-RELATED"/>
    <property type="match status" value="1"/>
</dbReference>
<keyword evidence="7" id="KW-0804">Transcription</keyword>
<keyword evidence="8" id="KW-0539">Nucleus</keyword>
<dbReference type="Pfam" id="PF00171">
    <property type="entry name" value="Aldedh"/>
    <property type="match status" value="1"/>
</dbReference>
<dbReference type="Gene3D" id="3.40.309.10">
    <property type="entry name" value="Aldehyde Dehydrogenase, Chain A, domain 2"/>
    <property type="match status" value="1"/>
</dbReference>
<dbReference type="InterPro" id="IPR036638">
    <property type="entry name" value="HLH_DNA-bd_sf"/>
</dbReference>
<feature type="region of interest" description="Disordered" evidence="9">
    <location>
        <begin position="92"/>
        <end position="113"/>
    </location>
</feature>
<dbReference type="Pfam" id="PF13713">
    <property type="entry name" value="BRX_N"/>
    <property type="match status" value="1"/>
</dbReference>
<feature type="compositionally biased region" description="Acidic residues" evidence="9">
    <location>
        <begin position="324"/>
        <end position="334"/>
    </location>
</feature>
<dbReference type="PROSITE" id="PS50888">
    <property type="entry name" value="BHLH"/>
    <property type="match status" value="1"/>
</dbReference>
<gene>
    <name evidence="12" type="ORF">CMV_002827</name>
</gene>
<feature type="compositionally biased region" description="Basic and acidic residues" evidence="9">
    <location>
        <begin position="243"/>
        <end position="272"/>
    </location>
</feature>
<accession>A0A8J4RII2</accession>
<keyword evidence="4" id="KW-0560">Oxidoreductase</keyword>
<dbReference type="InterPro" id="IPR016161">
    <property type="entry name" value="Ald_DH/histidinol_DH"/>
</dbReference>
<dbReference type="SUPFAM" id="SSF47459">
    <property type="entry name" value="HLH, helix-loop-helix DNA-binding domain"/>
    <property type="match status" value="1"/>
</dbReference>
<comment type="caution">
    <text evidence="12">The sequence shown here is derived from an EMBL/GenBank/DDBJ whole genome shotgun (WGS) entry which is preliminary data.</text>
</comment>
<evidence type="ECO:0000256" key="8">
    <source>
        <dbReference type="ARBA" id="ARBA00023242"/>
    </source>
</evidence>
<dbReference type="InterPro" id="IPR016160">
    <property type="entry name" value="Ald_DH_CS_CYS"/>
</dbReference>
<name>A0A8J4RII2_9ROSI</name>
<dbReference type="GO" id="GO:0005634">
    <property type="term" value="C:nucleus"/>
    <property type="evidence" value="ECO:0007669"/>
    <property type="project" value="UniProtKB-SubCell"/>
</dbReference>
<dbReference type="InterPro" id="IPR027988">
    <property type="entry name" value="BRX_N"/>
</dbReference>
<evidence type="ECO:0000313" key="13">
    <source>
        <dbReference type="Proteomes" id="UP000737018"/>
    </source>
</evidence>
<dbReference type="FunFam" id="4.10.280.10:FF:000044">
    <property type="entry name" value="Basic helix-loop-helix transcription factor"/>
    <property type="match status" value="1"/>
</dbReference>
<dbReference type="PANTHER" id="PTHR16223">
    <property type="entry name" value="TRANSCRIPTION FACTOR BHLH83-RELATED"/>
    <property type="match status" value="1"/>
</dbReference>
<evidence type="ECO:0000256" key="9">
    <source>
        <dbReference type="SAM" id="MobiDB-lite"/>
    </source>
</evidence>
<dbReference type="InterPro" id="IPR045843">
    <property type="entry name" value="IND-like"/>
</dbReference>
<evidence type="ECO:0000256" key="4">
    <source>
        <dbReference type="ARBA" id="ARBA00023002"/>
    </source>
</evidence>
<dbReference type="PROSITE" id="PS00070">
    <property type="entry name" value="ALDEHYDE_DEHYDR_CYS"/>
    <property type="match status" value="1"/>
</dbReference>
<feature type="region of interest" description="Disordered" evidence="9">
    <location>
        <begin position="302"/>
        <end position="367"/>
    </location>
</feature>
<evidence type="ECO:0000259" key="11">
    <source>
        <dbReference type="PROSITE" id="PS50888"/>
    </source>
</evidence>
<keyword evidence="10" id="KW-0812">Transmembrane</keyword>
<evidence type="ECO:0000256" key="6">
    <source>
        <dbReference type="ARBA" id="ARBA00023125"/>
    </source>
</evidence>
<keyword evidence="6" id="KW-0238">DNA-binding</keyword>
<dbReference type="AlphaFoldDB" id="A0A8J4RII2"/>
<feature type="domain" description="BHLH" evidence="11">
    <location>
        <begin position="113"/>
        <end position="162"/>
    </location>
</feature>
<keyword evidence="13" id="KW-1185">Reference proteome</keyword>
<evidence type="ECO:0000256" key="2">
    <source>
        <dbReference type="ARBA" id="ARBA00009986"/>
    </source>
</evidence>
<dbReference type="EMBL" id="JRKL02000211">
    <property type="protein sequence ID" value="KAF3973777.1"/>
    <property type="molecule type" value="Genomic_DNA"/>
</dbReference>
<dbReference type="GO" id="GO:0016620">
    <property type="term" value="F:oxidoreductase activity, acting on the aldehyde or oxo group of donors, NAD or NADP as acceptor"/>
    <property type="evidence" value="ECO:0007669"/>
    <property type="project" value="InterPro"/>
</dbReference>
<sequence length="483" mass="53585">MEPGIDEEPETVRPGPEDPSLLTRQRNHRSEDIWNGELFDRNYRWVRVPSPKSRPSDTALIHYQDEAEKCRAAKDVIKSLTAQVFRGQPMTNTVAAAPHPPAMRPRVRARRGQATDPHSIAEWLWRERIAERIRALQELIPSVNKTDRAAMLDEIVDYVKFLSLQVKAGMHIYARAAAKGKRVQSNMGAKNHAIVMPDANEDATLNALVAAGFGAAGQRCMALSTAHASPESSGRRKTSKYFATDKQKPKDEKETEELQTKRKAQKHNDESVKPPPAKKVHIVDDDDDDDFVISSSRKKLVDVTPSKKLKSGSGRGIAQKPVDIEEGNEDDDKDIETPHKCGGRGRGGRGSSAASANGRGRGEKEVPEGAPNCLAGSAFVISGTLDRFLCQSWSVCCCPAAGSKRILINSFFITGSVPCHFKAIKQVLISNLGQDLSEIYLQNKFRNSMVGNMIFWFIFCILGQPMCVLLYYHDLMNRKGKHE</sequence>
<feature type="region of interest" description="Disordered" evidence="9">
    <location>
        <begin position="225"/>
        <end position="285"/>
    </location>
</feature>
<keyword evidence="10" id="KW-0472">Membrane</keyword>
<protein>
    <recommendedName>
        <fullName evidence="11">BHLH domain-containing protein</fullName>
    </recommendedName>
</protein>
<dbReference type="SUPFAM" id="SSF53720">
    <property type="entry name" value="ALDH-like"/>
    <property type="match status" value="1"/>
</dbReference>
<dbReference type="GO" id="GO:0046983">
    <property type="term" value="F:protein dimerization activity"/>
    <property type="evidence" value="ECO:0007669"/>
    <property type="project" value="InterPro"/>
</dbReference>
<dbReference type="InterPro" id="IPR016163">
    <property type="entry name" value="Ald_DH_C"/>
</dbReference>
<comment type="subcellular location">
    <subcellularLocation>
        <location evidence="1">Nucleus</location>
    </subcellularLocation>
</comment>
<organism evidence="12 13">
    <name type="scientific">Castanea mollissima</name>
    <name type="common">Chinese chestnut</name>
    <dbReference type="NCBI Taxonomy" id="60419"/>
    <lineage>
        <taxon>Eukaryota</taxon>
        <taxon>Viridiplantae</taxon>
        <taxon>Streptophyta</taxon>
        <taxon>Embryophyta</taxon>
        <taxon>Tracheophyta</taxon>
        <taxon>Spermatophyta</taxon>
        <taxon>Magnoliopsida</taxon>
        <taxon>eudicotyledons</taxon>
        <taxon>Gunneridae</taxon>
        <taxon>Pentapetalae</taxon>
        <taxon>rosids</taxon>
        <taxon>fabids</taxon>
        <taxon>Fagales</taxon>
        <taxon>Fagaceae</taxon>
        <taxon>Castanea</taxon>
    </lineage>
</organism>
<evidence type="ECO:0000256" key="10">
    <source>
        <dbReference type="SAM" id="Phobius"/>
    </source>
</evidence>
<dbReference type="InterPro" id="IPR015590">
    <property type="entry name" value="Aldehyde_DH_dom"/>
</dbReference>
<dbReference type="InterPro" id="IPR011598">
    <property type="entry name" value="bHLH_dom"/>
</dbReference>